<dbReference type="Pfam" id="PF06133">
    <property type="entry name" value="Com_YlbF"/>
    <property type="match status" value="1"/>
</dbReference>
<dbReference type="Proteomes" id="UP000006562">
    <property type="component" value="Chromosome"/>
</dbReference>
<keyword evidence="3" id="KW-1185">Reference proteome</keyword>
<proteinExistence type="inferred from homology"/>
<comment type="similarity">
    <text evidence="1">Belongs to the UPF0342 family.</text>
</comment>
<accession>A0A9P1JFH2</accession>
<dbReference type="SUPFAM" id="SSF158622">
    <property type="entry name" value="YheA/YmcA-like"/>
    <property type="match status" value="1"/>
</dbReference>
<dbReference type="EMBL" id="FN597644">
    <property type="protein sequence ID" value="CBI42198.1"/>
    <property type="molecule type" value="Genomic_DNA"/>
</dbReference>
<dbReference type="Gene3D" id="1.20.1500.10">
    <property type="entry name" value="YheA/YmcA-like"/>
    <property type="match status" value="1"/>
</dbReference>
<evidence type="ECO:0000313" key="3">
    <source>
        <dbReference type="Proteomes" id="UP000006562"/>
    </source>
</evidence>
<evidence type="ECO:0000256" key="1">
    <source>
        <dbReference type="HAMAP-Rule" id="MF_01526"/>
    </source>
</evidence>
<gene>
    <name evidence="2" type="primary">yheA</name>
    <name evidence="2" type="ordered locus">BAMF_1072</name>
</gene>
<dbReference type="InterPro" id="IPR010368">
    <property type="entry name" value="Com_YlbF"/>
</dbReference>
<sequence>MSVRKKGAVTMAVNFYDAAYDLEKALRNSDEYSRLRGLYDQVNADESAKRMFDNFRNVQLQLQQKQMSGEEITQEEVEQAQKTVALVQQHDLISQLMEAEQRISMLIGELNKIIMKPLEELYGNPQ</sequence>
<organism evidence="2 3">
    <name type="scientific">Bacillus amyloliquefaciens (strain ATCC 23350 / DSM 7 / BCRC 11601 / CCUG 28519 / NBRC 15535 / NRRL B-14393 / F)</name>
    <dbReference type="NCBI Taxonomy" id="692420"/>
    <lineage>
        <taxon>Bacteria</taxon>
        <taxon>Bacillati</taxon>
        <taxon>Bacillota</taxon>
        <taxon>Bacilli</taxon>
        <taxon>Bacillales</taxon>
        <taxon>Bacillaceae</taxon>
        <taxon>Bacillus</taxon>
        <taxon>Bacillus amyloliquefaciens group</taxon>
    </lineage>
</organism>
<dbReference type="InterPro" id="IPR023378">
    <property type="entry name" value="YheA/YmcA-like_dom_sf"/>
</dbReference>
<evidence type="ECO:0000313" key="2">
    <source>
        <dbReference type="EMBL" id="CBI42198.1"/>
    </source>
</evidence>
<reference evidence="3" key="2">
    <citation type="journal article" date="2011" name="J. Biotechnol.">
        <title>Genome sequence of B. amyloliquefaciens type strain DSM7(T) reveals differences to plant-associated B. amyloliquefaciens FZB42.</title>
        <authorList>
            <person name="Ruckert C."/>
            <person name="Blom J."/>
            <person name="Chen X."/>
            <person name="Reva O."/>
            <person name="Borriss R."/>
        </authorList>
    </citation>
    <scope>NUCLEOTIDE SEQUENCE [LARGE SCALE GENOMIC DNA]</scope>
    <source>
        <strain evidence="3">DSM 7</strain>
    </source>
</reference>
<dbReference type="AlphaFoldDB" id="A0A9P1JFH2"/>
<name>A0A9P1JFH2_BACAS</name>
<dbReference type="KEGG" id="bao:BAMF_1072"/>
<protein>
    <recommendedName>
        <fullName evidence="1">UPF0342 protein BAMF_1072</fullName>
    </recommendedName>
</protein>
<dbReference type="HAMAP" id="MF_01526">
    <property type="entry name" value="UPF0342"/>
    <property type="match status" value="1"/>
</dbReference>
<reference evidence="2 3" key="1">
    <citation type="journal article" date="2011" name="Int. J. Syst. Evol. Microbiol.">
        <title>Relationship of Bacillus amyloliquefaciens clades associated with strains DSM 7T and FZB42T: a proposal for Bacillus amyloliquefaciens subsp. amyloliquefaciens subsp. nov. and Bacillus amyloliquefaciens subsp. plantarum subsp. nov. based on complete genome sequence comparisons.</title>
        <authorList>
            <person name="Borriss R."/>
            <person name="Chen X.H."/>
            <person name="Rueckert C."/>
            <person name="Blom J."/>
            <person name="Becker A."/>
            <person name="Baumgarth B."/>
            <person name="Fan B."/>
            <person name="Pukall R."/>
            <person name="Schumann P."/>
            <person name="Sproer C."/>
            <person name="Junge H."/>
            <person name="Vater J."/>
            <person name="Puhler A."/>
            <person name="Klenk H.P."/>
        </authorList>
    </citation>
    <scope>NUCLEOTIDE SEQUENCE [LARGE SCALE GENOMIC DNA]</scope>
    <source>
        <strain evidence="3">DSM 7</strain>
    </source>
</reference>